<feature type="chain" id="PRO_5007876933" evidence="2">
    <location>
        <begin position="24"/>
        <end position="483"/>
    </location>
</feature>
<protein>
    <submittedName>
        <fullName evidence="3">Uncharacterized protein</fullName>
    </submittedName>
</protein>
<evidence type="ECO:0000256" key="2">
    <source>
        <dbReference type="SAM" id="SignalP"/>
    </source>
</evidence>
<dbReference type="AlphaFoldDB" id="A0A166LQJ1"/>
<gene>
    <name evidence="3" type="ORF">FIBSPDRAFT_952278</name>
</gene>
<accession>A0A166LQJ1</accession>
<feature type="signal peptide" evidence="2">
    <location>
        <begin position="1"/>
        <end position="23"/>
    </location>
</feature>
<keyword evidence="4" id="KW-1185">Reference proteome</keyword>
<organism evidence="3 4">
    <name type="scientific">Athelia psychrophila</name>
    <dbReference type="NCBI Taxonomy" id="1759441"/>
    <lineage>
        <taxon>Eukaryota</taxon>
        <taxon>Fungi</taxon>
        <taxon>Dikarya</taxon>
        <taxon>Basidiomycota</taxon>
        <taxon>Agaricomycotina</taxon>
        <taxon>Agaricomycetes</taxon>
        <taxon>Agaricomycetidae</taxon>
        <taxon>Atheliales</taxon>
        <taxon>Atheliaceae</taxon>
        <taxon>Athelia</taxon>
    </lineage>
</organism>
<dbReference type="EMBL" id="KV417534">
    <property type="protein sequence ID" value="KZP23218.1"/>
    <property type="molecule type" value="Genomic_DNA"/>
</dbReference>
<feature type="compositionally biased region" description="Polar residues" evidence="1">
    <location>
        <begin position="452"/>
        <end position="471"/>
    </location>
</feature>
<reference evidence="3 4" key="1">
    <citation type="journal article" date="2016" name="Mol. Biol. Evol.">
        <title>Comparative Genomics of Early-Diverging Mushroom-Forming Fungi Provides Insights into the Origins of Lignocellulose Decay Capabilities.</title>
        <authorList>
            <person name="Nagy L.G."/>
            <person name="Riley R."/>
            <person name="Tritt A."/>
            <person name="Adam C."/>
            <person name="Daum C."/>
            <person name="Floudas D."/>
            <person name="Sun H."/>
            <person name="Yadav J.S."/>
            <person name="Pangilinan J."/>
            <person name="Larsson K.H."/>
            <person name="Matsuura K."/>
            <person name="Barry K."/>
            <person name="Labutti K."/>
            <person name="Kuo R."/>
            <person name="Ohm R.A."/>
            <person name="Bhattacharya S.S."/>
            <person name="Shirouzu T."/>
            <person name="Yoshinaga Y."/>
            <person name="Martin F.M."/>
            <person name="Grigoriev I.V."/>
            <person name="Hibbett D.S."/>
        </authorList>
    </citation>
    <scope>NUCLEOTIDE SEQUENCE [LARGE SCALE GENOMIC DNA]</scope>
    <source>
        <strain evidence="3 4">CBS 109695</strain>
    </source>
</reference>
<feature type="region of interest" description="Disordered" evidence="1">
    <location>
        <begin position="452"/>
        <end position="483"/>
    </location>
</feature>
<evidence type="ECO:0000256" key="1">
    <source>
        <dbReference type="SAM" id="MobiDB-lite"/>
    </source>
</evidence>
<proteinExistence type="predicted"/>
<keyword evidence="2" id="KW-0732">Signal</keyword>
<dbReference type="Proteomes" id="UP000076532">
    <property type="component" value="Unassembled WGS sequence"/>
</dbReference>
<evidence type="ECO:0000313" key="4">
    <source>
        <dbReference type="Proteomes" id="UP000076532"/>
    </source>
</evidence>
<name>A0A166LQJ1_9AGAM</name>
<evidence type="ECO:0000313" key="3">
    <source>
        <dbReference type="EMBL" id="KZP23218.1"/>
    </source>
</evidence>
<sequence length="483" mass="56089">MNSSAATLISLLFCSSQNHLLSGYGPVFNPVTPVTVPIRYPFDMSSQPLSPPTCGVINHRLWVSPISSTLDRLHTNSWELKNPSQQSTGFLDHDISLGIDWSIQPAYYDLQAHWRGYLPIDAQTDPEWETSADYVTRSGRSGYTVKKEIVSWRKEKTDPLRKQVDELVFLLDFESNQVPFPRVFDTLTISYLHPTRVGVFRAMAISRAYYLALVAFYCWVWRVFKEAIEIRSWDEYYPATEDMMRWRGLRKAVGYLLDFSDQWKIHSAPMWTEHGIPFHYVWHEGLATNEHFRHWDPATLNAYNESTDNYYGGGMGSTTDFLSSGDHLHDGWLQIASPRSENAPATAFEMGIEYYSPKVRFFIEDFEGWHKRPLTRMTSGEIALLSSLYYYQDIQGDGSPYRKFFRWRERLVNSYRVIESSITEPFRLGTYILRETYKFRYSGYRNNSFQPYTERSTSSGSRGNPRSSQLLFSPPTPSGFVYF</sequence>
<dbReference type="OrthoDB" id="2921818at2759"/>